<dbReference type="GO" id="GO:0009252">
    <property type="term" value="P:peptidoglycan biosynthetic process"/>
    <property type="evidence" value="ECO:0007669"/>
    <property type="project" value="UniProtKB-KW"/>
</dbReference>
<feature type="site" description="Important for catalytic activity" evidence="10">
    <location>
        <position position="179"/>
    </location>
</feature>
<keyword evidence="4 10" id="KW-0378">Hydrolase</keyword>
<gene>
    <name evidence="10" type="primary">nagZ</name>
    <name evidence="12" type="ORF">CKO25_08785</name>
</gene>
<dbReference type="InterPro" id="IPR001764">
    <property type="entry name" value="Glyco_hydro_3_N"/>
</dbReference>
<dbReference type="GO" id="GO:0005737">
    <property type="term" value="C:cytoplasm"/>
    <property type="evidence" value="ECO:0007669"/>
    <property type="project" value="UniProtKB-SubCell"/>
</dbReference>
<accession>A0A9X0WHQ8</accession>
<dbReference type="PROSITE" id="PS00775">
    <property type="entry name" value="GLYCOSYL_HYDROL_F3"/>
    <property type="match status" value="1"/>
</dbReference>
<dbReference type="InterPro" id="IPR050226">
    <property type="entry name" value="NagZ_Beta-hexosaminidase"/>
</dbReference>
<keyword evidence="13" id="KW-1185">Reference proteome</keyword>
<feature type="binding site" evidence="10">
    <location>
        <begin position="168"/>
        <end position="169"/>
    </location>
    <ligand>
        <name>substrate</name>
    </ligand>
</feature>
<comment type="pathway">
    <text evidence="10">Cell wall biogenesis; peptidoglycan recycling.</text>
</comment>
<comment type="caution">
    <text evidence="12">The sequence shown here is derived from an EMBL/GenBank/DDBJ whole genome shotgun (WGS) entry which is preliminary data.</text>
</comment>
<evidence type="ECO:0000256" key="9">
    <source>
        <dbReference type="ARBA" id="ARBA00023316"/>
    </source>
</evidence>
<evidence type="ECO:0000256" key="4">
    <source>
        <dbReference type="ARBA" id="ARBA00022801"/>
    </source>
</evidence>
<dbReference type="EMBL" id="NRSD01000007">
    <property type="protein sequence ID" value="MBK1644741.1"/>
    <property type="molecule type" value="Genomic_DNA"/>
</dbReference>
<dbReference type="PANTHER" id="PTHR30480">
    <property type="entry name" value="BETA-HEXOSAMINIDASE-RELATED"/>
    <property type="match status" value="1"/>
</dbReference>
<feature type="binding site" evidence="10">
    <location>
        <position position="64"/>
    </location>
    <ligand>
        <name>substrate</name>
    </ligand>
</feature>
<evidence type="ECO:0000256" key="2">
    <source>
        <dbReference type="ARBA" id="ARBA00022490"/>
    </source>
</evidence>
<evidence type="ECO:0000256" key="6">
    <source>
        <dbReference type="ARBA" id="ARBA00022984"/>
    </source>
</evidence>
<dbReference type="RefSeq" id="WP_200387550.1">
    <property type="nucleotide sequence ID" value="NZ_NRSD01000007.1"/>
</dbReference>
<dbReference type="GO" id="GO:0004563">
    <property type="term" value="F:beta-N-acetylhexosaminidase activity"/>
    <property type="evidence" value="ECO:0007669"/>
    <property type="project" value="UniProtKB-UniRule"/>
</dbReference>
<dbReference type="AlphaFoldDB" id="A0A9X0WHQ8"/>
<keyword evidence="7 10" id="KW-0326">Glycosidase</keyword>
<comment type="catalytic activity">
    <reaction evidence="1 10">
        <text>Hydrolysis of terminal non-reducing N-acetyl-D-hexosamine residues in N-acetyl-beta-D-hexosaminides.</text>
        <dbReference type="EC" id="3.2.1.52"/>
    </reaction>
</comment>
<feature type="domain" description="Glycoside hydrolase family 3 N-terminal" evidence="11">
    <location>
        <begin position="16"/>
        <end position="299"/>
    </location>
</feature>
<feature type="binding site" evidence="10">
    <location>
        <position position="72"/>
    </location>
    <ligand>
        <name>substrate</name>
    </ligand>
</feature>
<dbReference type="SUPFAM" id="SSF51445">
    <property type="entry name" value="(Trans)glycosidases"/>
    <property type="match status" value="1"/>
</dbReference>
<evidence type="ECO:0000313" key="13">
    <source>
        <dbReference type="Proteomes" id="UP001138802"/>
    </source>
</evidence>
<dbReference type="EC" id="3.2.1.52" evidence="10"/>
<feature type="active site" description="Proton donor/acceptor" evidence="10">
    <location>
        <position position="181"/>
    </location>
</feature>
<name>A0A9X0WHQ8_9GAMM</name>
<keyword evidence="6 10" id="KW-0573">Peptidoglycan synthesis</keyword>
<keyword evidence="8 10" id="KW-0131">Cell cycle</keyword>
<dbReference type="Pfam" id="PF00933">
    <property type="entry name" value="Glyco_hydro_3"/>
    <property type="match status" value="1"/>
</dbReference>
<dbReference type="GO" id="GO:0051301">
    <property type="term" value="P:cell division"/>
    <property type="evidence" value="ECO:0007669"/>
    <property type="project" value="UniProtKB-KW"/>
</dbReference>
<feature type="binding site" evidence="10">
    <location>
        <position position="138"/>
    </location>
    <ligand>
        <name>substrate</name>
    </ligand>
</feature>
<dbReference type="InterPro" id="IPR017853">
    <property type="entry name" value="GH"/>
</dbReference>
<evidence type="ECO:0000256" key="8">
    <source>
        <dbReference type="ARBA" id="ARBA00023306"/>
    </source>
</evidence>
<evidence type="ECO:0000259" key="11">
    <source>
        <dbReference type="Pfam" id="PF00933"/>
    </source>
</evidence>
<comment type="function">
    <text evidence="10">Plays a role in peptidoglycan recycling by cleaving the terminal beta-1,4-linked N-acetylglucosamine (GlcNAc) from peptide-linked peptidoglycan fragments, giving rise to free GlcNAc, anhydro-N-acetylmuramic acid and anhydro-N-acetylmuramic acid-linked peptides.</text>
</comment>
<dbReference type="GO" id="GO:0005975">
    <property type="term" value="P:carbohydrate metabolic process"/>
    <property type="evidence" value="ECO:0007669"/>
    <property type="project" value="InterPro"/>
</dbReference>
<evidence type="ECO:0000256" key="5">
    <source>
        <dbReference type="ARBA" id="ARBA00022960"/>
    </source>
</evidence>
<feature type="active site" description="Nucleophile" evidence="10">
    <location>
        <position position="252"/>
    </location>
</feature>
<keyword evidence="5 10" id="KW-0133">Cell shape</keyword>
<organism evidence="12 13">
    <name type="scientific">Thiocapsa imhoffii</name>
    <dbReference type="NCBI Taxonomy" id="382777"/>
    <lineage>
        <taxon>Bacteria</taxon>
        <taxon>Pseudomonadati</taxon>
        <taxon>Pseudomonadota</taxon>
        <taxon>Gammaproteobacteria</taxon>
        <taxon>Chromatiales</taxon>
        <taxon>Chromatiaceae</taxon>
        <taxon>Thiocapsa</taxon>
    </lineage>
</organism>
<dbReference type="InterPro" id="IPR022956">
    <property type="entry name" value="Beta_hexosaminidase_bac"/>
</dbReference>
<dbReference type="Gene3D" id="3.20.20.300">
    <property type="entry name" value="Glycoside hydrolase, family 3, N-terminal domain"/>
    <property type="match status" value="1"/>
</dbReference>
<comment type="subcellular location">
    <subcellularLocation>
        <location evidence="10">Cytoplasm</location>
    </subcellularLocation>
</comment>
<comment type="similarity">
    <text evidence="10">Belongs to the glycosyl hydrolase 3 family. NagZ subfamily.</text>
</comment>
<dbReference type="NCBIfam" id="NF003740">
    <property type="entry name" value="PRK05337.1"/>
    <property type="match status" value="1"/>
</dbReference>
<keyword evidence="3 10" id="KW-0132">Cell division</keyword>
<sequence length="358" mass="38624">MALGSVMLDLAGTVLTAEDRDVLRHPAVGGVILFARNYASPAQLARLTAEIHALREPRLLIGVDQEGGRVQRFRDGFTRLPPAGRFALLHAARPREARAACEAVAWLMASELRAVGIDFSFAPVLDLDRGLNAVVGDRAFGSRPRVVAELGLAWLDGVRRAGMAAVGKHFPGHGGVAVDSHQALPVDPRADHELLSEDLIPFERLIAHALEAIMPAHVCYPRVDGRPAGFSPVWLRDILRGRLGFQGVIFSDDLSMGAAASSGAPVERAEAAVRAGCDMLLVCNDRASAIEVLDAFVDHQDPAVELRLLRMHGRGGTARERLHEDPAWQRGIEYVAMLEGLETLDLDLLDPTDPEALG</sequence>
<dbReference type="GO" id="GO:0071555">
    <property type="term" value="P:cell wall organization"/>
    <property type="evidence" value="ECO:0007669"/>
    <property type="project" value="UniProtKB-KW"/>
</dbReference>
<evidence type="ECO:0000313" key="12">
    <source>
        <dbReference type="EMBL" id="MBK1644741.1"/>
    </source>
</evidence>
<dbReference type="Proteomes" id="UP001138802">
    <property type="component" value="Unassembled WGS sequence"/>
</dbReference>
<evidence type="ECO:0000256" key="1">
    <source>
        <dbReference type="ARBA" id="ARBA00001231"/>
    </source>
</evidence>
<keyword evidence="9 10" id="KW-0961">Cell wall biogenesis/degradation</keyword>
<evidence type="ECO:0000256" key="3">
    <source>
        <dbReference type="ARBA" id="ARBA00022618"/>
    </source>
</evidence>
<dbReference type="GO" id="GO:0008360">
    <property type="term" value="P:regulation of cell shape"/>
    <property type="evidence" value="ECO:0007669"/>
    <property type="project" value="UniProtKB-KW"/>
</dbReference>
<dbReference type="InterPro" id="IPR019800">
    <property type="entry name" value="Glyco_hydro_3_AS"/>
</dbReference>
<evidence type="ECO:0000256" key="10">
    <source>
        <dbReference type="HAMAP-Rule" id="MF_00364"/>
    </source>
</evidence>
<dbReference type="GO" id="GO:0009254">
    <property type="term" value="P:peptidoglycan turnover"/>
    <property type="evidence" value="ECO:0007669"/>
    <property type="project" value="UniProtKB-UniRule"/>
</dbReference>
<keyword evidence="2 10" id="KW-0963">Cytoplasm</keyword>
<dbReference type="PANTHER" id="PTHR30480:SF13">
    <property type="entry name" value="BETA-HEXOSAMINIDASE"/>
    <property type="match status" value="1"/>
</dbReference>
<protein>
    <recommendedName>
        <fullName evidence="10">Beta-hexosaminidase</fullName>
        <ecNumber evidence="10">3.2.1.52</ecNumber>
    </recommendedName>
    <alternativeName>
        <fullName evidence="10">Beta-N-acetylhexosaminidase</fullName>
    </alternativeName>
    <alternativeName>
        <fullName evidence="10">N-acetyl-beta-glucosaminidase</fullName>
    </alternativeName>
</protein>
<dbReference type="InterPro" id="IPR036962">
    <property type="entry name" value="Glyco_hydro_3_N_sf"/>
</dbReference>
<reference evidence="12 13" key="1">
    <citation type="journal article" date="2020" name="Microorganisms">
        <title>Osmotic Adaptation and Compatible Solute Biosynthesis of Phototrophic Bacteria as Revealed from Genome Analyses.</title>
        <authorList>
            <person name="Imhoff J.F."/>
            <person name="Rahn T."/>
            <person name="Kunzel S."/>
            <person name="Keller A."/>
            <person name="Neulinger S.C."/>
        </authorList>
    </citation>
    <scope>NUCLEOTIDE SEQUENCE [LARGE SCALE GENOMIC DNA]</scope>
    <source>
        <strain evidence="12 13">DSM 21303</strain>
    </source>
</reference>
<proteinExistence type="inferred from homology"/>
<dbReference type="HAMAP" id="MF_00364">
    <property type="entry name" value="NagZ"/>
    <property type="match status" value="1"/>
</dbReference>
<evidence type="ECO:0000256" key="7">
    <source>
        <dbReference type="ARBA" id="ARBA00023295"/>
    </source>
</evidence>